<accession>C6PSC7</accession>
<dbReference type="PATRIC" id="fig|536227.13.peg.3750"/>
<protein>
    <submittedName>
        <fullName evidence="1">Uncharacterized protein</fullName>
    </submittedName>
</protein>
<gene>
    <name evidence="1" type="ORF">CcarbDRAFT_1694</name>
</gene>
<dbReference type="KEGG" id="cck:Ccar_17860"/>
<dbReference type="RefSeq" id="WP_007060579.1">
    <property type="nucleotide sequence ID" value="NZ_ACVI01000022.1"/>
</dbReference>
<comment type="caution">
    <text evidence="1">The sequence shown here is derived from an EMBL/GenBank/DDBJ whole genome shotgun (WGS) entry which is preliminary data.</text>
</comment>
<evidence type="ECO:0000313" key="1">
    <source>
        <dbReference type="EMBL" id="EET87805.1"/>
    </source>
</evidence>
<organism evidence="1 2">
    <name type="scientific">Clostridium carboxidivorans P7</name>
    <dbReference type="NCBI Taxonomy" id="536227"/>
    <lineage>
        <taxon>Bacteria</taxon>
        <taxon>Bacillati</taxon>
        <taxon>Bacillota</taxon>
        <taxon>Clostridia</taxon>
        <taxon>Eubacteriales</taxon>
        <taxon>Clostridiaceae</taxon>
        <taxon>Clostridium</taxon>
    </lineage>
</organism>
<dbReference type="OrthoDB" id="1887412at2"/>
<dbReference type="STRING" id="536227.Ccar_17860"/>
<dbReference type="EMBL" id="ACVI01000022">
    <property type="protein sequence ID" value="EET87805.1"/>
    <property type="molecule type" value="Genomic_DNA"/>
</dbReference>
<proteinExistence type="predicted"/>
<keyword evidence="2" id="KW-1185">Reference proteome</keyword>
<dbReference type="Proteomes" id="UP000004198">
    <property type="component" value="Unassembled WGS sequence"/>
</dbReference>
<reference evidence="1 2" key="1">
    <citation type="submission" date="2009-06" db="EMBL/GenBank/DDBJ databases">
        <title>The draft genome of Clostridium carboxidivorans P7.</title>
        <authorList>
            <consortium name="US DOE Joint Genome Institute (JGI-PGF)"/>
            <person name="Lucas S."/>
            <person name="Copeland A."/>
            <person name="Lapidus A."/>
            <person name="Glavina del Rio T."/>
            <person name="Tice H."/>
            <person name="Bruce D."/>
            <person name="Goodwin L."/>
            <person name="Pitluck S."/>
            <person name="Larimer F."/>
            <person name="Land M.L."/>
            <person name="Hauser L."/>
            <person name="Hemme C.L."/>
        </authorList>
    </citation>
    <scope>NUCLEOTIDE SEQUENCE [LARGE SCALE GENOMIC DNA]</scope>
    <source>
        <strain evidence="1 2">P7</strain>
    </source>
</reference>
<name>C6PSC7_9CLOT</name>
<dbReference type="AlphaFoldDB" id="C6PSC7"/>
<sequence>MMYLQERDIKLLKMIAAYGILNNESIRRIYDDSSQYYIRRKKTLADAKYIIKTNKYAYMGIKEKRYLESIGETDLKQISGDKYARERLEKISEVLIPLQNVYECYPSWKLKDIEKLAGRKLQSYGKIRSRITEKEYYIYNLGTLKQGKNISSHIKIKAAYIKHIKEEIVQNALIWRR</sequence>
<evidence type="ECO:0000313" key="2">
    <source>
        <dbReference type="Proteomes" id="UP000004198"/>
    </source>
</evidence>